<dbReference type="Pfam" id="PF22505">
    <property type="entry name" value="RNase_J_b_CASP"/>
    <property type="match status" value="1"/>
</dbReference>
<dbReference type="InterPro" id="IPR041636">
    <property type="entry name" value="RNase_J_C"/>
</dbReference>
<comment type="function">
    <text evidence="9">An RNase that has 5'-3' exonuclease and possibly endonuclease activity. Involved in maturation of rRNA and in some organisms also mRNA maturation and/or decay.</text>
</comment>
<keyword evidence="7 9" id="KW-0269">Exonuclease</keyword>
<dbReference type="EC" id="3.1.-.-" evidence="9 10"/>
<dbReference type="SUPFAM" id="SSF56281">
    <property type="entry name" value="Metallo-hydrolase/oxidoreductase"/>
    <property type="match status" value="1"/>
</dbReference>
<dbReference type="Pfam" id="PF07521">
    <property type="entry name" value="RMMBL"/>
    <property type="match status" value="1"/>
</dbReference>
<evidence type="ECO:0000313" key="13">
    <source>
        <dbReference type="Proteomes" id="UP001516662"/>
    </source>
</evidence>
<feature type="domain" description="Metallo-beta-lactamase" evidence="11">
    <location>
        <begin position="21"/>
        <end position="215"/>
    </location>
</feature>
<accession>A0ABR9QEG9</accession>
<dbReference type="InterPro" id="IPR001587">
    <property type="entry name" value="RNase_J_CS"/>
</dbReference>
<dbReference type="Gene3D" id="3.60.15.10">
    <property type="entry name" value="Ribonuclease Z/Hydroxyacylglutathione hydrolase-like"/>
    <property type="match status" value="1"/>
</dbReference>
<reference evidence="12 13" key="1">
    <citation type="submission" date="2020-10" db="EMBL/GenBank/DDBJ databases">
        <title>Bacillus sp. HD4P25, an endophyte from a halophyte.</title>
        <authorList>
            <person name="Sun J.-Q."/>
        </authorList>
    </citation>
    <scope>NUCLEOTIDE SEQUENCE [LARGE SCALE GENOMIC DNA]</scope>
    <source>
        <strain evidence="12 13">YIM 93174</strain>
    </source>
</reference>
<dbReference type="PANTHER" id="PTHR43694">
    <property type="entry name" value="RIBONUCLEASE J"/>
    <property type="match status" value="1"/>
</dbReference>
<feature type="binding site" evidence="9">
    <location>
        <begin position="364"/>
        <end position="368"/>
    </location>
    <ligand>
        <name>substrate</name>
    </ligand>
</feature>
<sequence>MTEIDTEKVKIIPLGGLGEVGKNMYIVEFKNEIIIIDSGIRFPDNELFGIDYIIPDYTYLVENASKVKGLFITHGHEDHIGGIPFLLKSINVPIYAGKLAVGLIKGKLEEHNLLREASLHEISHDTIVTFNEVSISFFATTHSIPDSFGIVVDTPLGKVVHTGDFKFDFSPVGQEPDLIKMGEIGKNGVLCLLSDSTNSEKPGFSISEQLIGKNILDIIQKQTGRVIFATFASNIYRLQEAINASIKTNRKVCLIGRSMEKNITLARELGYIIAPPGTFITVNEIKDYPANEITILCTGSQGEPFAALSRISEGRHRHIHVIPGDTIIFSSSPIPGNGVAVNRVIDKLARAGAEVISHKLSHIHTSGHGAQEEQKLMIRLMKPKHFIPIHGEFKMQKMHQSLAIQCDIPKENTFLMDNGDVLEINEHTGFIGSKVPGNSVYIDGNSIGEIGRSVLQERKALSEHGMLSVFILRKEGKIIGEPQLISRGFVFIRDSVELMKDIRQSVTNELQHSSISEYNLRKKLSDFIYHKTKRNPLIITKFIELS</sequence>
<keyword evidence="8 9" id="KW-0694">RNA-binding</keyword>
<evidence type="ECO:0000256" key="1">
    <source>
        <dbReference type="ARBA" id="ARBA00022490"/>
    </source>
</evidence>
<dbReference type="InterPro" id="IPR055132">
    <property type="entry name" value="RNase_J_b_CASP"/>
</dbReference>
<evidence type="ECO:0000256" key="3">
    <source>
        <dbReference type="ARBA" id="ARBA00022723"/>
    </source>
</evidence>
<dbReference type="PROSITE" id="PS01292">
    <property type="entry name" value="UPF0036"/>
    <property type="match status" value="1"/>
</dbReference>
<comment type="similarity">
    <text evidence="9 10">Belongs to the metallo-beta-lactamase superfamily. RNA-metabolizing metallo-beta-lactamase-like family. Bacterial RNase J subfamily.</text>
</comment>
<dbReference type="InterPro" id="IPR042173">
    <property type="entry name" value="RNase_J_2"/>
</dbReference>
<organism evidence="12 13">
    <name type="scientific">Litchfieldia luteola</name>
    <dbReference type="NCBI Taxonomy" id="682179"/>
    <lineage>
        <taxon>Bacteria</taxon>
        <taxon>Bacillati</taxon>
        <taxon>Bacillota</taxon>
        <taxon>Bacilli</taxon>
        <taxon>Bacillales</taxon>
        <taxon>Bacillaceae</taxon>
        <taxon>Litchfieldia</taxon>
    </lineage>
</organism>
<keyword evidence="13" id="KW-1185">Reference proteome</keyword>
<evidence type="ECO:0000256" key="5">
    <source>
        <dbReference type="ARBA" id="ARBA00022801"/>
    </source>
</evidence>
<evidence type="ECO:0000256" key="9">
    <source>
        <dbReference type="HAMAP-Rule" id="MF_01491"/>
    </source>
</evidence>
<dbReference type="InterPro" id="IPR004613">
    <property type="entry name" value="RNase_J"/>
</dbReference>
<comment type="caution">
    <text evidence="12">The sequence shown here is derived from an EMBL/GenBank/DDBJ whole genome shotgun (WGS) entry which is preliminary data.</text>
</comment>
<protein>
    <recommendedName>
        <fullName evidence="9 10">Ribonuclease J</fullName>
        <shortName evidence="9">RNase J</shortName>
        <ecNumber evidence="9 10">3.1.-.-</ecNumber>
    </recommendedName>
</protein>
<keyword evidence="6" id="KW-0862">Zinc</keyword>
<keyword evidence="9" id="KW-0698">rRNA processing</keyword>
<comment type="cofactor">
    <cofactor evidence="10">
        <name>Zn(2+)</name>
        <dbReference type="ChEBI" id="CHEBI:29105"/>
    </cofactor>
    <text evidence="10">Binds 2 Zn(2+) ions per subunit. It is not clear if Zn(2+) or Mg(2+) is physiologically important.</text>
</comment>
<keyword evidence="5 9" id="KW-0378">Hydrolase</keyword>
<dbReference type="InterPro" id="IPR036866">
    <property type="entry name" value="RibonucZ/Hydroxyglut_hydro"/>
</dbReference>
<keyword evidence="4 9" id="KW-0255">Endonuclease</keyword>
<evidence type="ECO:0000313" key="12">
    <source>
        <dbReference type="EMBL" id="MBE4906889.1"/>
    </source>
</evidence>
<dbReference type="Proteomes" id="UP001516662">
    <property type="component" value="Unassembled WGS sequence"/>
</dbReference>
<dbReference type="RefSeq" id="WP_193534369.1">
    <property type="nucleotide sequence ID" value="NZ_JADCLJ010000006.1"/>
</dbReference>
<dbReference type="Gene3D" id="3.40.50.10710">
    <property type="entry name" value="Metallo-hydrolase/oxidoreductase"/>
    <property type="match status" value="1"/>
</dbReference>
<gene>
    <name evidence="9" type="primary">rnj</name>
    <name evidence="12" type="ORF">IMZ08_02300</name>
</gene>
<comment type="subcellular location">
    <subcellularLocation>
        <location evidence="9 10">Cytoplasm</location>
    </subcellularLocation>
</comment>
<comment type="subunit">
    <text evidence="9">Homodimer, may be a subunit of the RNA degradosome.</text>
</comment>
<dbReference type="EMBL" id="JADCLJ010000006">
    <property type="protein sequence ID" value="MBE4906889.1"/>
    <property type="molecule type" value="Genomic_DNA"/>
</dbReference>
<keyword evidence="2 9" id="KW-0540">Nuclease</keyword>
<evidence type="ECO:0000256" key="6">
    <source>
        <dbReference type="ARBA" id="ARBA00022833"/>
    </source>
</evidence>
<evidence type="ECO:0000256" key="10">
    <source>
        <dbReference type="PIRNR" id="PIRNR004803"/>
    </source>
</evidence>
<dbReference type="PIRSF" id="PIRSF004803">
    <property type="entry name" value="RnjA"/>
    <property type="match status" value="1"/>
</dbReference>
<dbReference type="NCBIfam" id="TIGR00649">
    <property type="entry name" value="MG423"/>
    <property type="match status" value="1"/>
</dbReference>
<dbReference type="InterPro" id="IPR011108">
    <property type="entry name" value="RMMBL"/>
</dbReference>
<dbReference type="Gene3D" id="3.10.20.580">
    <property type="match status" value="1"/>
</dbReference>
<evidence type="ECO:0000259" key="11">
    <source>
        <dbReference type="SMART" id="SM00849"/>
    </source>
</evidence>
<dbReference type="Pfam" id="PF00753">
    <property type="entry name" value="Lactamase_B"/>
    <property type="match status" value="1"/>
</dbReference>
<evidence type="ECO:0000256" key="8">
    <source>
        <dbReference type="ARBA" id="ARBA00022884"/>
    </source>
</evidence>
<evidence type="ECO:0000256" key="7">
    <source>
        <dbReference type="ARBA" id="ARBA00022839"/>
    </source>
</evidence>
<keyword evidence="3 10" id="KW-0479">Metal-binding</keyword>
<proteinExistence type="inferred from homology"/>
<dbReference type="SMART" id="SM00849">
    <property type="entry name" value="Lactamase_B"/>
    <property type="match status" value="1"/>
</dbReference>
<evidence type="ECO:0000256" key="2">
    <source>
        <dbReference type="ARBA" id="ARBA00022722"/>
    </source>
</evidence>
<name>A0ABR9QEG9_9BACI</name>
<dbReference type="CDD" id="cd07714">
    <property type="entry name" value="RNaseJ_MBL-fold"/>
    <property type="match status" value="1"/>
</dbReference>
<dbReference type="Pfam" id="PF17770">
    <property type="entry name" value="RNase_J_C"/>
    <property type="match status" value="1"/>
</dbReference>
<dbReference type="HAMAP" id="MF_01491">
    <property type="entry name" value="RNase_J_bact"/>
    <property type="match status" value="1"/>
</dbReference>
<dbReference type="InterPro" id="IPR001279">
    <property type="entry name" value="Metallo-B-lactamas"/>
</dbReference>
<keyword evidence="1 9" id="KW-0963">Cytoplasm</keyword>
<dbReference type="InterPro" id="IPR030854">
    <property type="entry name" value="RNase_J_bac"/>
</dbReference>
<evidence type="ECO:0000256" key="4">
    <source>
        <dbReference type="ARBA" id="ARBA00022759"/>
    </source>
</evidence>
<dbReference type="PANTHER" id="PTHR43694:SF1">
    <property type="entry name" value="RIBONUCLEASE J"/>
    <property type="match status" value="1"/>
</dbReference>